<name>A0A9Q4KZS9_9EURY</name>
<evidence type="ECO:0000256" key="5">
    <source>
        <dbReference type="ARBA" id="ARBA00022842"/>
    </source>
</evidence>
<dbReference type="InterPro" id="IPR023214">
    <property type="entry name" value="HAD_sf"/>
</dbReference>
<keyword evidence="4 6" id="KW-0378">Hydrolase</keyword>
<comment type="similarity">
    <text evidence="2">Belongs to the HAD-like hydrolase superfamily.</text>
</comment>
<keyword evidence="5" id="KW-0460">Magnesium</keyword>
<dbReference type="Gene3D" id="3.40.50.1000">
    <property type="entry name" value="HAD superfamily/HAD-like"/>
    <property type="match status" value="1"/>
</dbReference>
<dbReference type="SFLD" id="SFLDG01129">
    <property type="entry name" value="C1.5:_HAD__Beta-PGM__Phosphata"/>
    <property type="match status" value="1"/>
</dbReference>
<dbReference type="NCBIfam" id="TIGR01549">
    <property type="entry name" value="HAD-SF-IA-v1"/>
    <property type="match status" value="1"/>
</dbReference>
<gene>
    <name evidence="6" type="ORF">NDI89_06900</name>
</gene>
<dbReference type="PANTHER" id="PTHR46470">
    <property type="entry name" value="N-ACYLNEURAMINATE-9-PHOSPHATASE"/>
    <property type="match status" value="1"/>
</dbReference>
<evidence type="ECO:0000256" key="4">
    <source>
        <dbReference type="ARBA" id="ARBA00022801"/>
    </source>
</evidence>
<dbReference type="SUPFAM" id="SSF56784">
    <property type="entry name" value="HAD-like"/>
    <property type="match status" value="1"/>
</dbReference>
<sequence length="228" mass="24689">MKRIETVLFDLDGTLLRYERSPGEVLRASFERVGTDPLFSVGDYYDRFDEFAGRCDSMVELRSDCFAALAAENGHDAALGRAVATAFDAERDQSNVELFPRAGEVLETIGTRYAVGIVTNGARDAQRRKIDAVGLEHWAETIVIAGQDVPPKPASEPFERALDALDAPPETAVYVGDSLESDVGGATAAGLHTVWVSGGDTDADGPRPTYQIERIGNLLPTPWNRSDS</sequence>
<dbReference type="InterPro" id="IPR051400">
    <property type="entry name" value="HAD-like_hydrolase"/>
</dbReference>
<dbReference type="Proteomes" id="UP001154061">
    <property type="component" value="Unassembled WGS sequence"/>
</dbReference>
<comment type="caution">
    <text evidence="6">The sequence shown here is derived from an EMBL/GenBank/DDBJ whole genome shotgun (WGS) entry which is preliminary data.</text>
</comment>
<dbReference type="RefSeq" id="WP_277520787.1">
    <property type="nucleotide sequence ID" value="NZ_JAMQOT010000002.1"/>
</dbReference>
<dbReference type="Gene3D" id="1.20.120.710">
    <property type="entry name" value="Haloacid dehalogenase hydrolase-like domain"/>
    <property type="match status" value="1"/>
</dbReference>
<evidence type="ECO:0000313" key="7">
    <source>
        <dbReference type="Proteomes" id="UP001154061"/>
    </source>
</evidence>
<keyword evidence="7" id="KW-1185">Reference proteome</keyword>
<comment type="cofactor">
    <cofactor evidence="1">
        <name>Mg(2+)</name>
        <dbReference type="ChEBI" id="CHEBI:18420"/>
    </cofactor>
</comment>
<protein>
    <submittedName>
        <fullName evidence="6">HAD family hydrolase</fullName>
    </submittedName>
</protein>
<evidence type="ECO:0000313" key="6">
    <source>
        <dbReference type="EMBL" id="MDF9745311.1"/>
    </source>
</evidence>
<organism evidence="6 7">
    <name type="scientific">Natrinema salsiterrestre</name>
    <dbReference type="NCBI Taxonomy" id="2950540"/>
    <lineage>
        <taxon>Archaea</taxon>
        <taxon>Methanobacteriati</taxon>
        <taxon>Methanobacteriota</taxon>
        <taxon>Stenosarchaea group</taxon>
        <taxon>Halobacteria</taxon>
        <taxon>Halobacteriales</taxon>
        <taxon>Natrialbaceae</taxon>
        <taxon>Natrinema</taxon>
    </lineage>
</organism>
<evidence type="ECO:0000256" key="3">
    <source>
        <dbReference type="ARBA" id="ARBA00022723"/>
    </source>
</evidence>
<dbReference type="GO" id="GO:0046872">
    <property type="term" value="F:metal ion binding"/>
    <property type="evidence" value="ECO:0007669"/>
    <property type="project" value="UniProtKB-KW"/>
</dbReference>
<dbReference type="PANTHER" id="PTHR46470:SF2">
    <property type="entry name" value="GLYCERALDEHYDE 3-PHOSPHATE PHOSPHATASE"/>
    <property type="match status" value="1"/>
</dbReference>
<dbReference type="AlphaFoldDB" id="A0A9Q4KZS9"/>
<reference evidence="6" key="1">
    <citation type="submission" date="2022-06" db="EMBL/GenBank/DDBJ databases">
        <title>Natrinema sp. a new haloarchaeum isolate from saline soil.</title>
        <authorList>
            <person name="Strakova D."/>
            <person name="Galisteo C."/>
            <person name="Sanchez-Porro C."/>
            <person name="Ventosa A."/>
        </authorList>
    </citation>
    <scope>NUCLEOTIDE SEQUENCE</scope>
    <source>
        <strain evidence="6">S1CR25-10</strain>
    </source>
</reference>
<dbReference type="SFLD" id="SFLDS00003">
    <property type="entry name" value="Haloacid_Dehalogenase"/>
    <property type="match status" value="1"/>
</dbReference>
<dbReference type="GO" id="GO:0044281">
    <property type="term" value="P:small molecule metabolic process"/>
    <property type="evidence" value="ECO:0007669"/>
    <property type="project" value="UniProtKB-ARBA"/>
</dbReference>
<proteinExistence type="inferred from homology"/>
<dbReference type="Pfam" id="PF00702">
    <property type="entry name" value="Hydrolase"/>
    <property type="match status" value="1"/>
</dbReference>
<evidence type="ECO:0000256" key="2">
    <source>
        <dbReference type="ARBA" id="ARBA00007958"/>
    </source>
</evidence>
<accession>A0A9Q4KZS9</accession>
<dbReference type="InterPro" id="IPR036412">
    <property type="entry name" value="HAD-like_sf"/>
</dbReference>
<dbReference type="EMBL" id="JAMQOT010000002">
    <property type="protein sequence ID" value="MDF9745311.1"/>
    <property type="molecule type" value="Genomic_DNA"/>
</dbReference>
<keyword evidence="3" id="KW-0479">Metal-binding</keyword>
<dbReference type="GO" id="GO:0016791">
    <property type="term" value="F:phosphatase activity"/>
    <property type="evidence" value="ECO:0007669"/>
    <property type="project" value="TreeGrafter"/>
</dbReference>
<dbReference type="InterPro" id="IPR006439">
    <property type="entry name" value="HAD-SF_hydro_IA"/>
</dbReference>
<evidence type="ECO:0000256" key="1">
    <source>
        <dbReference type="ARBA" id="ARBA00001946"/>
    </source>
</evidence>